<evidence type="ECO:0000256" key="8">
    <source>
        <dbReference type="ARBA" id="ARBA00023224"/>
    </source>
</evidence>
<comment type="subcellular location">
    <subcellularLocation>
        <location evidence="1">Membrane</location>
        <topology evidence="1">Multi-pass membrane protein</topology>
    </subcellularLocation>
</comment>
<dbReference type="GO" id="GO:0005886">
    <property type="term" value="C:plasma membrane"/>
    <property type="evidence" value="ECO:0007669"/>
    <property type="project" value="TreeGrafter"/>
</dbReference>
<dbReference type="Pfam" id="PF02949">
    <property type="entry name" value="7tm_6"/>
    <property type="match status" value="1"/>
</dbReference>
<dbReference type="PANTHER" id="PTHR21137:SF42">
    <property type="entry name" value="ODORANT RECEPTOR 83A"/>
    <property type="match status" value="1"/>
</dbReference>
<feature type="transmembrane region" description="Helical" evidence="9">
    <location>
        <begin position="99"/>
        <end position="120"/>
    </location>
</feature>
<keyword evidence="2" id="KW-0716">Sensory transduction</keyword>
<evidence type="ECO:0000256" key="7">
    <source>
        <dbReference type="ARBA" id="ARBA00023170"/>
    </source>
</evidence>
<dbReference type="AlphaFoldDB" id="A0A9R1TZ39"/>
<protein>
    <submittedName>
        <fullName evidence="11">Odorant receptor 13a-like</fullName>
    </submittedName>
</protein>
<reference evidence="11" key="1">
    <citation type="submission" date="2025-08" db="UniProtKB">
        <authorList>
            <consortium name="RefSeq"/>
        </authorList>
    </citation>
    <scope>IDENTIFICATION</scope>
    <source>
        <strain evidence="11">USDA-PBARC FA_bdor</strain>
        <tissue evidence="11">Whole organism</tissue>
    </source>
</reference>
<keyword evidence="7" id="KW-0675">Receptor</keyword>
<keyword evidence="5 9" id="KW-1133">Transmembrane helix</keyword>
<evidence type="ECO:0000256" key="4">
    <source>
        <dbReference type="ARBA" id="ARBA00022725"/>
    </source>
</evidence>
<evidence type="ECO:0000313" key="10">
    <source>
        <dbReference type="Proteomes" id="UP000694866"/>
    </source>
</evidence>
<keyword evidence="4" id="KW-0552">Olfaction</keyword>
<dbReference type="GO" id="GO:0004984">
    <property type="term" value="F:olfactory receptor activity"/>
    <property type="evidence" value="ECO:0007669"/>
    <property type="project" value="InterPro"/>
</dbReference>
<evidence type="ECO:0000256" key="5">
    <source>
        <dbReference type="ARBA" id="ARBA00022989"/>
    </source>
</evidence>
<evidence type="ECO:0000313" key="11">
    <source>
        <dbReference type="RefSeq" id="XP_011301212.1"/>
    </source>
</evidence>
<dbReference type="PANTHER" id="PTHR21137">
    <property type="entry name" value="ODORANT RECEPTOR"/>
    <property type="match status" value="1"/>
</dbReference>
<sequence length="297" mass="33912">MENDWAVPLSEERLNVMLEMAKIGRRISIFSGSMAYAANTIGIVVQKLYNLEAQHIPNPDPRLVTDLFWIVWLPYNTTNPISYAVSFVLQLYSSVYAALFYFIFDSFIVMIVLHLCGQLGDLQISLQHLHENDIHKSTFQVRLKRIVQKHEKLVRLAEDLENYFNFVLLLQLLGCTLMFCFQGYGIIRLLTQGTLNLFQVAFAITVVFATAVHFFFCCWAGEILVSQSTSVGLAVYNCQWYRLPPSEARSLVLIGLSKFRPLKLTAGKFSVLTFNLFLHVLKTSMSYLSMLLAVQNL</sequence>
<keyword evidence="10" id="KW-1185">Reference proteome</keyword>
<organism evidence="10 11">
    <name type="scientific">Fopius arisanus</name>
    <dbReference type="NCBI Taxonomy" id="64838"/>
    <lineage>
        <taxon>Eukaryota</taxon>
        <taxon>Metazoa</taxon>
        <taxon>Ecdysozoa</taxon>
        <taxon>Arthropoda</taxon>
        <taxon>Hexapoda</taxon>
        <taxon>Insecta</taxon>
        <taxon>Pterygota</taxon>
        <taxon>Neoptera</taxon>
        <taxon>Endopterygota</taxon>
        <taxon>Hymenoptera</taxon>
        <taxon>Apocrita</taxon>
        <taxon>Ichneumonoidea</taxon>
        <taxon>Braconidae</taxon>
        <taxon>Opiinae</taxon>
        <taxon>Fopius</taxon>
    </lineage>
</organism>
<evidence type="ECO:0000256" key="2">
    <source>
        <dbReference type="ARBA" id="ARBA00022606"/>
    </source>
</evidence>
<dbReference type="KEGG" id="fas:105265438"/>
<evidence type="ECO:0000256" key="3">
    <source>
        <dbReference type="ARBA" id="ARBA00022692"/>
    </source>
</evidence>
<evidence type="ECO:0000256" key="6">
    <source>
        <dbReference type="ARBA" id="ARBA00023136"/>
    </source>
</evidence>
<keyword evidence="6 9" id="KW-0472">Membrane</keyword>
<dbReference type="RefSeq" id="XP_011301212.1">
    <property type="nucleotide sequence ID" value="XM_011302910.1"/>
</dbReference>
<feature type="transmembrane region" description="Helical" evidence="9">
    <location>
        <begin position="27"/>
        <end position="49"/>
    </location>
</feature>
<name>A0A9R1TZ39_9HYME</name>
<dbReference type="GO" id="GO:0007165">
    <property type="term" value="P:signal transduction"/>
    <property type="evidence" value="ECO:0007669"/>
    <property type="project" value="UniProtKB-KW"/>
</dbReference>
<keyword evidence="8" id="KW-0807">Transducer</keyword>
<evidence type="ECO:0000256" key="1">
    <source>
        <dbReference type="ARBA" id="ARBA00004141"/>
    </source>
</evidence>
<dbReference type="Proteomes" id="UP000694866">
    <property type="component" value="Unplaced"/>
</dbReference>
<feature type="transmembrane region" description="Helical" evidence="9">
    <location>
        <begin position="197"/>
        <end position="216"/>
    </location>
</feature>
<proteinExistence type="predicted"/>
<evidence type="ECO:0000256" key="9">
    <source>
        <dbReference type="SAM" id="Phobius"/>
    </source>
</evidence>
<feature type="transmembrane region" description="Helical" evidence="9">
    <location>
        <begin position="163"/>
        <end position="185"/>
    </location>
</feature>
<gene>
    <name evidence="11" type="primary">LOC105265438</name>
</gene>
<dbReference type="InterPro" id="IPR004117">
    <property type="entry name" value="7tm6_olfct_rcpt"/>
</dbReference>
<accession>A0A9R1TZ39</accession>
<dbReference type="GeneID" id="105265438"/>
<dbReference type="OrthoDB" id="6617147at2759"/>
<dbReference type="GO" id="GO:0005549">
    <property type="term" value="F:odorant binding"/>
    <property type="evidence" value="ECO:0007669"/>
    <property type="project" value="InterPro"/>
</dbReference>
<keyword evidence="3 9" id="KW-0812">Transmembrane</keyword>